<keyword evidence="1 4" id="KW-0349">Heme</keyword>
<evidence type="ECO:0000256" key="2">
    <source>
        <dbReference type="ARBA" id="ARBA00022723"/>
    </source>
</evidence>
<evidence type="ECO:0000259" key="5">
    <source>
        <dbReference type="PROSITE" id="PS51007"/>
    </source>
</evidence>
<dbReference type="Gene3D" id="1.10.760.10">
    <property type="entry name" value="Cytochrome c-like domain"/>
    <property type="match status" value="1"/>
</dbReference>
<protein>
    <submittedName>
        <fullName evidence="6">C-type cytochrome</fullName>
    </submittedName>
</protein>
<keyword evidence="3 4" id="KW-0408">Iron</keyword>
<sequence length="149" mass="15507">MAQDDLQSNRRTMMPSPIKTLSLLGLLCTAAACTPQEMPTAGDGAAFYAANCTSCHGATGRGDGPLAAGLNPQPADLTLLTRTSGGSFPRARALSYIYGDPEQGHLARVMPQFGGAMADDLVPVEVDGVMTPTPRALAALLAYLESIQR</sequence>
<proteinExistence type="predicted"/>
<dbReference type="InterPro" id="IPR036909">
    <property type="entry name" value="Cyt_c-like_dom_sf"/>
</dbReference>
<dbReference type="EMBL" id="JBHSWG010000001">
    <property type="protein sequence ID" value="MFC6759252.1"/>
    <property type="molecule type" value="Genomic_DNA"/>
</dbReference>
<evidence type="ECO:0000256" key="4">
    <source>
        <dbReference type="PROSITE-ProRule" id="PRU00433"/>
    </source>
</evidence>
<reference evidence="7" key="1">
    <citation type="journal article" date="2019" name="Int. J. Syst. Evol. Microbiol.">
        <title>The Global Catalogue of Microorganisms (GCM) 10K type strain sequencing project: providing services to taxonomists for standard genome sequencing and annotation.</title>
        <authorList>
            <consortium name="The Broad Institute Genomics Platform"/>
            <consortium name="The Broad Institute Genome Sequencing Center for Infectious Disease"/>
            <person name="Wu L."/>
            <person name="Ma J."/>
        </authorList>
    </citation>
    <scope>NUCLEOTIDE SEQUENCE [LARGE SCALE GENOMIC DNA]</scope>
    <source>
        <strain evidence="7">CCUG 66188</strain>
    </source>
</reference>
<dbReference type="InterPro" id="IPR009056">
    <property type="entry name" value="Cyt_c-like_dom"/>
</dbReference>
<dbReference type="SUPFAM" id="SSF46626">
    <property type="entry name" value="Cytochrome c"/>
    <property type="match status" value="1"/>
</dbReference>
<evidence type="ECO:0000313" key="6">
    <source>
        <dbReference type="EMBL" id="MFC6759252.1"/>
    </source>
</evidence>
<dbReference type="Pfam" id="PF00034">
    <property type="entry name" value="Cytochrom_C"/>
    <property type="match status" value="1"/>
</dbReference>
<organism evidence="6 7">
    <name type="scientific">Sulfitobacter porphyrae</name>
    <dbReference type="NCBI Taxonomy" id="1246864"/>
    <lineage>
        <taxon>Bacteria</taxon>
        <taxon>Pseudomonadati</taxon>
        <taxon>Pseudomonadota</taxon>
        <taxon>Alphaproteobacteria</taxon>
        <taxon>Rhodobacterales</taxon>
        <taxon>Roseobacteraceae</taxon>
        <taxon>Sulfitobacter</taxon>
    </lineage>
</organism>
<dbReference type="Proteomes" id="UP001596353">
    <property type="component" value="Unassembled WGS sequence"/>
</dbReference>
<evidence type="ECO:0000256" key="3">
    <source>
        <dbReference type="ARBA" id="ARBA00023004"/>
    </source>
</evidence>
<gene>
    <name evidence="6" type="ORF">ACFQFQ_06685</name>
</gene>
<keyword evidence="7" id="KW-1185">Reference proteome</keyword>
<evidence type="ECO:0000313" key="7">
    <source>
        <dbReference type="Proteomes" id="UP001596353"/>
    </source>
</evidence>
<keyword evidence="2 4" id="KW-0479">Metal-binding</keyword>
<accession>A0ABW2B1W7</accession>
<name>A0ABW2B1W7_9RHOB</name>
<feature type="domain" description="Cytochrome c" evidence="5">
    <location>
        <begin position="39"/>
        <end position="133"/>
    </location>
</feature>
<comment type="caution">
    <text evidence="6">The sequence shown here is derived from an EMBL/GenBank/DDBJ whole genome shotgun (WGS) entry which is preliminary data.</text>
</comment>
<evidence type="ECO:0000256" key="1">
    <source>
        <dbReference type="ARBA" id="ARBA00022617"/>
    </source>
</evidence>
<dbReference type="PROSITE" id="PS51007">
    <property type="entry name" value="CYTC"/>
    <property type="match status" value="1"/>
</dbReference>